<keyword evidence="5" id="KW-0378">Hydrolase</keyword>
<dbReference type="PANTHER" id="PTHR38039:SF1">
    <property type="entry name" value="TOXIN YOEB"/>
    <property type="match status" value="1"/>
</dbReference>
<evidence type="ECO:0000313" key="7">
    <source>
        <dbReference type="EMBL" id="RCW28622.1"/>
    </source>
</evidence>
<keyword evidence="4" id="KW-0255">Endonuclease</keyword>
<gene>
    <name evidence="7" type="ORF">DFR48_101639</name>
</gene>
<organism evidence="7 8">
    <name type="scientific">Ciceribacter lividus</name>
    <dbReference type="NCBI Taxonomy" id="1197950"/>
    <lineage>
        <taxon>Bacteria</taxon>
        <taxon>Pseudomonadati</taxon>
        <taxon>Pseudomonadota</taxon>
        <taxon>Alphaproteobacteria</taxon>
        <taxon>Hyphomicrobiales</taxon>
        <taxon>Rhizobiaceae</taxon>
        <taxon>Ciceribacter</taxon>
    </lineage>
</organism>
<evidence type="ECO:0000256" key="5">
    <source>
        <dbReference type="ARBA" id="ARBA00022801"/>
    </source>
</evidence>
<comment type="similarity">
    <text evidence="1">Belongs to the YoeB family.</text>
</comment>
<evidence type="ECO:0000256" key="4">
    <source>
        <dbReference type="ARBA" id="ARBA00022759"/>
    </source>
</evidence>
<name>A0A6I7HUG6_9HYPH</name>
<evidence type="ECO:0000256" key="6">
    <source>
        <dbReference type="ARBA" id="ARBA00030388"/>
    </source>
</evidence>
<evidence type="ECO:0000256" key="3">
    <source>
        <dbReference type="ARBA" id="ARBA00022722"/>
    </source>
</evidence>
<accession>A0A6I7HUG6</accession>
<protein>
    <recommendedName>
        <fullName evidence="6">Putative mRNA interferase YoeB</fullName>
    </recommendedName>
</protein>
<dbReference type="GO" id="GO:0004519">
    <property type="term" value="F:endonuclease activity"/>
    <property type="evidence" value="ECO:0007669"/>
    <property type="project" value="UniProtKB-KW"/>
</dbReference>
<dbReference type="InterPro" id="IPR035093">
    <property type="entry name" value="RelE/ParE_toxin_dom_sf"/>
</dbReference>
<evidence type="ECO:0000256" key="2">
    <source>
        <dbReference type="ARBA" id="ARBA00022649"/>
    </source>
</evidence>
<dbReference type="InterPro" id="IPR009614">
    <property type="entry name" value="YoeB_toxin"/>
</dbReference>
<evidence type="ECO:0000256" key="1">
    <source>
        <dbReference type="ARBA" id="ARBA00008172"/>
    </source>
</evidence>
<dbReference type="GO" id="GO:0016787">
    <property type="term" value="F:hydrolase activity"/>
    <property type="evidence" value="ECO:0007669"/>
    <property type="project" value="UniProtKB-KW"/>
</dbReference>
<sequence length="89" mass="10532">MRHVWSERSWADYLCWQETDRAMLDKIKLLIRECMRTPFSGTGKPEPLKGELQGFWSRRITGEHRLVYRISGSGDAQELQAAACRYHYR</sequence>
<keyword evidence="8" id="KW-1185">Reference proteome</keyword>
<reference evidence="7 8" key="1">
    <citation type="submission" date="2018-07" db="EMBL/GenBank/DDBJ databases">
        <title>Genomic Encyclopedia of Type Strains, Phase IV (KMG-IV): sequencing the most valuable type-strain genomes for metagenomic binning, comparative biology and taxonomic classification.</title>
        <authorList>
            <person name="Goeker M."/>
        </authorList>
    </citation>
    <scope>NUCLEOTIDE SEQUENCE [LARGE SCALE GENOMIC DNA]</scope>
    <source>
        <strain evidence="7 8">DSM 25528</strain>
    </source>
</reference>
<keyword evidence="3" id="KW-0540">Nuclease</keyword>
<evidence type="ECO:0000313" key="8">
    <source>
        <dbReference type="Proteomes" id="UP000252582"/>
    </source>
</evidence>
<dbReference type="Proteomes" id="UP000252582">
    <property type="component" value="Unassembled WGS sequence"/>
</dbReference>
<dbReference type="NCBIfam" id="TIGR02116">
    <property type="entry name" value="toxin_Txe_YoeB"/>
    <property type="match status" value="1"/>
</dbReference>
<dbReference type="PANTHER" id="PTHR38039">
    <property type="entry name" value="TOXIN YOEB"/>
    <property type="match status" value="1"/>
</dbReference>
<dbReference type="EMBL" id="QPIX01000001">
    <property type="protein sequence ID" value="RCW28622.1"/>
    <property type="molecule type" value="Genomic_DNA"/>
</dbReference>
<dbReference type="Gene3D" id="3.30.2310.20">
    <property type="entry name" value="RelE-like"/>
    <property type="match status" value="1"/>
</dbReference>
<dbReference type="Pfam" id="PF06769">
    <property type="entry name" value="YoeB_toxin"/>
    <property type="match status" value="1"/>
</dbReference>
<keyword evidence="2" id="KW-1277">Toxin-antitoxin system</keyword>
<dbReference type="SUPFAM" id="SSF143011">
    <property type="entry name" value="RelE-like"/>
    <property type="match status" value="1"/>
</dbReference>
<dbReference type="RefSeq" id="WP_114361665.1">
    <property type="nucleotide sequence ID" value="NZ_QPIX01000001.1"/>
</dbReference>
<comment type="caution">
    <text evidence="7">The sequence shown here is derived from an EMBL/GenBank/DDBJ whole genome shotgun (WGS) entry which is preliminary data.</text>
</comment>
<dbReference type="GO" id="GO:0006401">
    <property type="term" value="P:RNA catabolic process"/>
    <property type="evidence" value="ECO:0007669"/>
    <property type="project" value="InterPro"/>
</dbReference>
<dbReference type="AlphaFoldDB" id="A0A6I7HUG6"/>
<proteinExistence type="inferred from homology"/>
<dbReference type="GO" id="GO:0098795">
    <property type="term" value="P:global gene silencing by mRNA cleavage"/>
    <property type="evidence" value="ECO:0007669"/>
    <property type="project" value="TreeGrafter"/>
</dbReference>